<gene>
    <name evidence="1" type="ORF">CITCOLO1_LOCUS22773</name>
</gene>
<organism evidence="1 2">
    <name type="scientific">Citrullus colocynthis</name>
    <name type="common">colocynth</name>
    <dbReference type="NCBI Taxonomy" id="252529"/>
    <lineage>
        <taxon>Eukaryota</taxon>
        <taxon>Viridiplantae</taxon>
        <taxon>Streptophyta</taxon>
        <taxon>Embryophyta</taxon>
        <taxon>Tracheophyta</taxon>
        <taxon>Spermatophyta</taxon>
        <taxon>Magnoliopsida</taxon>
        <taxon>eudicotyledons</taxon>
        <taxon>Gunneridae</taxon>
        <taxon>Pentapetalae</taxon>
        <taxon>rosids</taxon>
        <taxon>fabids</taxon>
        <taxon>Cucurbitales</taxon>
        <taxon>Cucurbitaceae</taxon>
        <taxon>Benincaseae</taxon>
        <taxon>Citrullus</taxon>
    </lineage>
</organism>
<name>A0ABP0ZBY6_9ROSI</name>
<dbReference type="EMBL" id="OZ021743">
    <property type="protein sequence ID" value="CAK9330284.1"/>
    <property type="molecule type" value="Genomic_DNA"/>
</dbReference>
<evidence type="ECO:0000313" key="2">
    <source>
        <dbReference type="Proteomes" id="UP001642487"/>
    </source>
</evidence>
<reference evidence="1 2" key="1">
    <citation type="submission" date="2024-03" db="EMBL/GenBank/DDBJ databases">
        <authorList>
            <person name="Gkanogiannis A."/>
            <person name="Becerra Lopez-Lavalle L."/>
        </authorList>
    </citation>
    <scope>NUCLEOTIDE SEQUENCE [LARGE SCALE GENOMIC DNA]</scope>
</reference>
<evidence type="ECO:0000313" key="1">
    <source>
        <dbReference type="EMBL" id="CAK9330284.1"/>
    </source>
</evidence>
<dbReference type="Proteomes" id="UP001642487">
    <property type="component" value="Chromosome 9"/>
</dbReference>
<accession>A0ABP0ZBY6</accession>
<keyword evidence="2" id="KW-1185">Reference proteome</keyword>
<sequence length="131" mass="14477">MPSSVQHITFCCRKKSNRHVVDVPIKLSSLAGKRKHAANITRCRILARVVTILYSREFCGELAQQSESQASTVHFSLRFLIPLSLSRSLSLSLSVKDVIEGFSSLRGLVRIASDGLCSRSRFLMGFLPAPS</sequence>
<proteinExistence type="predicted"/>
<protein>
    <submittedName>
        <fullName evidence="1">Uncharacterized protein</fullName>
    </submittedName>
</protein>